<evidence type="ECO:0000259" key="4">
    <source>
        <dbReference type="PROSITE" id="PS01124"/>
    </source>
</evidence>
<evidence type="ECO:0000256" key="3">
    <source>
        <dbReference type="ARBA" id="ARBA00023163"/>
    </source>
</evidence>
<sequence>MVKIKSYNSLAALYDDNEVAKPIEQAIDFTIHRMEEVHPNPVISPVFRANYFSFLVIRTGESFYTIDSHKFDVTANTLYFTNPGHLKSFGIKSVVKGFIITTSEQFLKENVNNDVFSEFQFLLSETVPPTQLTDSQLERLLSFCEQLETAYTNTSILKDKILSSLFVVFLLNIKEILMANEQFVIALDRDSEIVQRFKTDLERVFRSKKLHQDEIKVSAFAEAQLLNAAYFSTVIKTKTGQTASHWIQQKLVEESKALLKNSTQTIKSIAYKLGYSEPTHFTKFFKKATQTTPRQYRRSIS</sequence>
<dbReference type="PANTHER" id="PTHR43280">
    <property type="entry name" value="ARAC-FAMILY TRANSCRIPTIONAL REGULATOR"/>
    <property type="match status" value="1"/>
</dbReference>
<dbReference type="PROSITE" id="PS01124">
    <property type="entry name" value="HTH_ARAC_FAMILY_2"/>
    <property type="match status" value="1"/>
</dbReference>
<comment type="caution">
    <text evidence="5">The sequence shown here is derived from an EMBL/GenBank/DDBJ whole genome shotgun (WGS) entry which is preliminary data.</text>
</comment>
<reference evidence="5 6" key="1">
    <citation type="journal article" date="2019" name="Int. J. Syst. Evol. Microbiol.">
        <title>The Global Catalogue of Microorganisms (GCM) 10K type strain sequencing project: providing services to taxonomists for standard genome sequencing and annotation.</title>
        <authorList>
            <consortium name="The Broad Institute Genomics Platform"/>
            <consortium name="The Broad Institute Genome Sequencing Center for Infectious Disease"/>
            <person name="Wu L."/>
            <person name="Ma J."/>
        </authorList>
    </citation>
    <scope>NUCLEOTIDE SEQUENCE [LARGE SCALE GENOMIC DNA]</scope>
    <source>
        <strain evidence="5 6">JCM 16082</strain>
    </source>
</reference>
<keyword evidence="6" id="KW-1185">Reference proteome</keyword>
<proteinExistence type="predicted"/>
<evidence type="ECO:0000256" key="2">
    <source>
        <dbReference type="ARBA" id="ARBA00023125"/>
    </source>
</evidence>
<dbReference type="SMART" id="SM00342">
    <property type="entry name" value="HTH_ARAC"/>
    <property type="match status" value="1"/>
</dbReference>
<gene>
    <name evidence="5" type="ORF">GCM10009117_25340</name>
</gene>
<evidence type="ECO:0000313" key="6">
    <source>
        <dbReference type="Proteomes" id="UP001500507"/>
    </source>
</evidence>
<protein>
    <recommendedName>
        <fullName evidence="4">HTH araC/xylS-type domain-containing protein</fullName>
    </recommendedName>
</protein>
<keyword evidence="2" id="KW-0238">DNA-binding</keyword>
<accession>A0ABN1MK79</accession>
<evidence type="ECO:0000313" key="5">
    <source>
        <dbReference type="EMBL" id="GAA0873387.1"/>
    </source>
</evidence>
<dbReference type="EMBL" id="BAAAFG010000016">
    <property type="protein sequence ID" value="GAA0873387.1"/>
    <property type="molecule type" value="Genomic_DNA"/>
</dbReference>
<dbReference type="PANTHER" id="PTHR43280:SF32">
    <property type="entry name" value="TRANSCRIPTIONAL REGULATORY PROTEIN"/>
    <property type="match status" value="1"/>
</dbReference>
<dbReference type="InterPro" id="IPR018060">
    <property type="entry name" value="HTH_AraC"/>
</dbReference>
<keyword evidence="1" id="KW-0805">Transcription regulation</keyword>
<keyword evidence="3" id="KW-0804">Transcription</keyword>
<feature type="domain" description="HTH araC/xylS-type" evidence="4">
    <location>
        <begin position="191"/>
        <end position="299"/>
    </location>
</feature>
<dbReference type="SUPFAM" id="SSF51215">
    <property type="entry name" value="Regulatory protein AraC"/>
    <property type="match status" value="1"/>
</dbReference>
<name>A0ABN1MK79_9FLAO</name>
<dbReference type="Proteomes" id="UP001500507">
    <property type="component" value="Unassembled WGS sequence"/>
</dbReference>
<dbReference type="SUPFAM" id="SSF46689">
    <property type="entry name" value="Homeodomain-like"/>
    <property type="match status" value="1"/>
</dbReference>
<dbReference type="Gene3D" id="1.10.10.60">
    <property type="entry name" value="Homeodomain-like"/>
    <property type="match status" value="1"/>
</dbReference>
<dbReference type="RefSeq" id="WP_343768336.1">
    <property type="nucleotide sequence ID" value="NZ_BAAAFG010000016.1"/>
</dbReference>
<evidence type="ECO:0000256" key="1">
    <source>
        <dbReference type="ARBA" id="ARBA00023015"/>
    </source>
</evidence>
<dbReference type="PRINTS" id="PR00032">
    <property type="entry name" value="HTHARAC"/>
</dbReference>
<dbReference type="Pfam" id="PF12833">
    <property type="entry name" value="HTH_18"/>
    <property type="match status" value="1"/>
</dbReference>
<dbReference type="InterPro" id="IPR020449">
    <property type="entry name" value="Tscrpt_reg_AraC-type_HTH"/>
</dbReference>
<dbReference type="InterPro" id="IPR009057">
    <property type="entry name" value="Homeodomain-like_sf"/>
</dbReference>
<organism evidence="5 6">
    <name type="scientific">Gangjinia marincola</name>
    <dbReference type="NCBI Taxonomy" id="578463"/>
    <lineage>
        <taxon>Bacteria</taxon>
        <taxon>Pseudomonadati</taxon>
        <taxon>Bacteroidota</taxon>
        <taxon>Flavobacteriia</taxon>
        <taxon>Flavobacteriales</taxon>
        <taxon>Flavobacteriaceae</taxon>
        <taxon>Gangjinia</taxon>
    </lineage>
</organism>
<dbReference type="InterPro" id="IPR037923">
    <property type="entry name" value="HTH-like"/>
</dbReference>